<dbReference type="EMBL" id="KB445798">
    <property type="protein sequence ID" value="EMD36410.1"/>
    <property type="molecule type" value="Genomic_DNA"/>
</dbReference>
<evidence type="ECO:0000256" key="1">
    <source>
        <dbReference type="SAM" id="MobiDB-lite"/>
    </source>
</evidence>
<protein>
    <recommendedName>
        <fullName evidence="2">Sacsin/Nov domain-containing protein</fullName>
    </recommendedName>
</protein>
<evidence type="ECO:0000313" key="4">
    <source>
        <dbReference type="Proteomes" id="UP000016930"/>
    </source>
</evidence>
<dbReference type="InterPro" id="IPR022155">
    <property type="entry name" value="DUF3684"/>
</dbReference>
<feature type="region of interest" description="Disordered" evidence="1">
    <location>
        <begin position="1406"/>
        <end position="1430"/>
    </location>
</feature>
<evidence type="ECO:0000313" key="3">
    <source>
        <dbReference type="EMBL" id="EMD36410.1"/>
    </source>
</evidence>
<dbReference type="HOGENOM" id="CLU_001744_1_0_1"/>
<dbReference type="InterPro" id="IPR058210">
    <property type="entry name" value="SACS/Nov_dom"/>
</dbReference>
<organism evidence="3 4">
    <name type="scientific">Ceriporiopsis subvermispora (strain B)</name>
    <name type="common">White-rot fungus</name>
    <name type="synonym">Gelatoporia subvermispora</name>
    <dbReference type="NCBI Taxonomy" id="914234"/>
    <lineage>
        <taxon>Eukaryota</taxon>
        <taxon>Fungi</taxon>
        <taxon>Dikarya</taxon>
        <taxon>Basidiomycota</taxon>
        <taxon>Agaricomycotina</taxon>
        <taxon>Agaricomycetes</taxon>
        <taxon>Polyporales</taxon>
        <taxon>Gelatoporiaceae</taxon>
        <taxon>Gelatoporia</taxon>
    </lineage>
</organism>
<dbReference type="OrthoDB" id="10031156at2759"/>
<name>M2QWC6_CERS8</name>
<gene>
    <name evidence="3" type="ORF">CERSUDRAFT_115419</name>
</gene>
<dbReference type="Gene3D" id="3.30.565.10">
    <property type="entry name" value="Histidine kinase-like ATPase, C-terminal domain"/>
    <property type="match status" value="1"/>
</dbReference>
<feature type="domain" description="Sacsin/Nov" evidence="2">
    <location>
        <begin position="28"/>
        <end position="149"/>
    </location>
</feature>
<dbReference type="PANTHER" id="PTHR47839:SF1">
    <property type="entry name" value="DOMAIN PROTEIN, PUTATIVE (AFU_ORTHOLOGUE AFUA_6G04830)-RELATED"/>
    <property type="match status" value="1"/>
</dbReference>
<keyword evidence="4" id="KW-1185">Reference proteome</keyword>
<dbReference type="NCBIfam" id="NF047352">
    <property type="entry name" value="P_loop_sacsin"/>
    <property type="match status" value="1"/>
</dbReference>
<dbReference type="InterPro" id="IPR036890">
    <property type="entry name" value="HATPase_C_sf"/>
</dbReference>
<dbReference type="Proteomes" id="UP000016930">
    <property type="component" value="Unassembled WGS sequence"/>
</dbReference>
<accession>M2QWC6</accession>
<reference evidence="3 4" key="1">
    <citation type="journal article" date="2012" name="Proc. Natl. Acad. Sci. U.S.A.">
        <title>Comparative genomics of Ceriporiopsis subvermispora and Phanerochaete chrysosporium provide insight into selective ligninolysis.</title>
        <authorList>
            <person name="Fernandez-Fueyo E."/>
            <person name="Ruiz-Duenas F.J."/>
            <person name="Ferreira P."/>
            <person name="Floudas D."/>
            <person name="Hibbett D.S."/>
            <person name="Canessa P."/>
            <person name="Larrondo L.F."/>
            <person name="James T.Y."/>
            <person name="Seelenfreund D."/>
            <person name="Lobos S."/>
            <person name="Polanco R."/>
            <person name="Tello M."/>
            <person name="Honda Y."/>
            <person name="Watanabe T."/>
            <person name="Watanabe T."/>
            <person name="Ryu J.S."/>
            <person name="Kubicek C.P."/>
            <person name="Schmoll M."/>
            <person name="Gaskell J."/>
            <person name="Hammel K.E."/>
            <person name="St John F.J."/>
            <person name="Vanden Wymelenberg A."/>
            <person name="Sabat G."/>
            <person name="Splinter BonDurant S."/>
            <person name="Syed K."/>
            <person name="Yadav J.S."/>
            <person name="Doddapaneni H."/>
            <person name="Subramanian V."/>
            <person name="Lavin J.L."/>
            <person name="Oguiza J.A."/>
            <person name="Perez G."/>
            <person name="Pisabarro A.G."/>
            <person name="Ramirez L."/>
            <person name="Santoyo F."/>
            <person name="Master E."/>
            <person name="Coutinho P.M."/>
            <person name="Henrissat B."/>
            <person name="Lombard V."/>
            <person name="Magnuson J.K."/>
            <person name="Kuees U."/>
            <person name="Hori C."/>
            <person name="Igarashi K."/>
            <person name="Samejima M."/>
            <person name="Held B.W."/>
            <person name="Barry K.W."/>
            <person name="LaButti K.M."/>
            <person name="Lapidus A."/>
            <person name="Lindquist E.A."/>
            <person name="Lucas S.M."/>
            <person name="Riley R."/>
            <person name="Salamov A.A."/>
            <person name="Hoffmeister D."/>
            <person name="Schwenk D."/>
            <person name="Hadar Y."/>
            <person name="Yarden O."/>
            <person name="de Vries R.P."/>
            <person name="Wiebenga A."/>
            <person name="Stenlid J."/>
            <person name="Eastwood D."/>
            <person name="Grigoriev I.V."/>
            <person name="Berka R.M."/>
            <person name="Blanchette R.A."/>
            <person name="Kersten P."/>
            <person name="Martinez A.T."/>
            <person name="Vicuna R."/>
            <person name="Cullen D."/>
        </authorList>
    </citation>
    <scope>NUCLEOTIDE SEQUENCE [LARGE SCALE GENOMIC DNA]</scope>
    <source>
        <strain evidence="3 4">B</strain>
    </source>
</reference>
<feature type="compositionally biased region" description="Low complexity" evidence="1">
    <location>
        <begin position="1412"/>
        <end position="1423"/>
    </location>
</feature>
<sequence length="1658" mass="187425">MISNGQGGGGEDPLVDVNHRGLIINGFARYPVKFAVFRELLQNSDDAQARHVEIRFETKDYISKSGTRGSVKTIDDPELRTLSGPEIHCCSVRNDGDLFSDDDWKRVLKIGDGNPNEHKVGGFGVGFYSVFSVTDEPIIISNGKQLRLFFAQSSDRLQQKWENVGRPDLQHPRWTVFAMKLKQPAHLNDVFDVLDLTQFLVSAIAFTKNVLEVSLSLNSSRICTVTKHTSQSQTVALLPSLHPARPNGIMTVKGISAIPVSIAVRIAQCVYSNAEKVANVPRAPRADTLVSALLRGKAIAQPITLPPSAQEGYSNHRVEFYIYSAVVAVKLPTQLASELKVWIGKSLPKDLRYQVVYISKDQYDESVQEDDAYPSTIGRLFQGLRASIGGQNSALIFVGQPTSQTTGIGGHMWSRFIPTSERQSIDLANGVVKVWNEELLYVGGYVSRTIYELELAKVREDWPQGPVDVQSPAYNRALHVVQFFTFHRSSPSPEVSDRLRRAFLGCSPRKTFSTVSSAGIRDLWSLRIFNDSSYSKFIKDWPTLPDKNDTRIKQMIQSVLDPEDFDKLMLRAQDCIEEFRKRHLDGIELVDLLMWFNRLRMDPDAKENQLKELQGMFFPVVRVMTTTADDHTTTFTLSTIRHFVDSSTFGSTIPVHGPLPDNVLAPALSRGLDTTCLHWLGWTPLAPVDWSRHVIGNVNRSAEPKHDITRSPQWAEDFLVVLARAWSTTLSSEEREEISAALQCLPCIPTSAGLVLPQSAFIHGTAVLPRLPVLRSQRFSPGDLVMFDAIGVRKQVDFETFLKQFTELEGHGNDELVQYLLNAPDTVDRRVLQNAPVFEREISPDGHNAEMSLRVKLCELHQPLEVFRRMGLPTLRWTPAWSNTSPTALLLSSLGLRGMPTFETVIKCCSNSQESVHQTAFAFLRQSMESLYSDIDPRSVEETPFIPAMDNGTSRVCKPKDVYMENQWSLLGFPVVHSSLLVDSVLGPKNELLFRCLPRLGVQERPSTAAVLNALRRHPPSDKPAASRLFSFLARYDFGPSDLKALSKIPFIPVDAGLSDGTQRDELEDRCFPPCRCFFGQPKRPYYRRVFGYVDFEGPAKTLLINCGVRYQPLAEDVAEALIRHSETFWEAAGKDQLLFELRKIASDYDSLSSELKENMKMTFIVPASAWKPRKSTWRREGQQPGRVDEIIELKKPCDVIIIDDLSSCDLLSEGCWTHPQDDLEVFYVKLGATLLSNLVKHCYTREGELPPDEVCNQYRRKILERLPLFLHYFGHQPRVPYAKLKEDAYFEVRMCRIIYVRKSIGEGEETSSQGEKGDKTAACAEESDNGITLWITRNCNSESDMMYDVATSLCRLLFEAPKANDFLLFMTMLSTELAVLRQRGYNVDEIIGQMEKQTLELDDALDDEPGPSMVSASSAPSMTEMNPDARMSDKKASTLKKLQNKFTIGGSIFTSVRRRTSPVVLEHQFGHYVQDVMNKCQREREECLRNDPRPKDSAQSSKEEYCNARNPISLTLKGECEGISFYITALERGQSRSEIHPESLKRFATLLLKLGRIFHLQPSRLHVFYHEERGLMGFNRNNAIFLSLYHFEWKHDEQVRTGSTDAALISWYFVMAHEIAHNMFSNHDENHELLFSEICQRYLRDLLAELSNGYASV</sequence>
<evidence type="ECO:0000259" key="2">
    <source>
        <dbReference type="Pfam" id="PF25794"/>
    </source>
</evidence>
<dbReference type="Pfam" id="PF25794">
    <property type="entry name" value="SACS"/>
    <property type="match status" value="1"/>
</dbReference>
<dbReference type="Pfam" id="PF12449">
    <property type="entry name" value="DUF3684"/>
    <property type="match status" value="1"/>
</dbReference>
<dbReference type="SUPFAM" id="SSF55874">
    <property type="entry name" value="ATPase domain of HSP90 chaperone/DNA topoisomerase II/histidine kinase"/>
    <property type="match status" value="1"/>
</dbReference>
<proteinExistence type="predicted"/>
<dbReference type="PANTHER" id="PTHR47839">
    <property type="entry name" value="DOMAIN PROTEIN, PUTATIVE (AFU_ORTHOLOGUE AFUA_6G04830)-RELATED"/>
    <property type="match status" value="1"/>
</dbReference>
<dbReference type="STRING" id="914234.M2QWC6"/>